<evidence type="ECO:0000313" key="3">
    <source>
        <dbReference type="WBParaSite" id="Hba_19995"/>
    </source>
</evidence>
<dbReference type="Proteomes" id="UP000095283">
    <property type="component" value="Unplaced"/>
</dbReference>
<protein>
    <submittedName>
        <fullName evidence="3">GATA-type domain-containing protein</fullName>
    </submittedName>
</protein>
<keyword evidence="2" id="KW-1185">Reference proteome</keyword>
<accession>A0A1I7XR79</accession>
<feature type="compositionally biased region" description="Polar residues" evidence="1">
    <location>
        <begin position="63"/>
        <end position="76"/>
    </location>
</feature>
<evidence type="ECO:0000256" key="1">
    <source>
        <dbReference type="SAM" id="MobiDB-lite"/>
    </source>
</evidence>
<reference evidence="3" key="1">
    <citation type="submission" date="2016-11" db="UniProtKB">
        <authorList>
            <consortium name="WormBaseParasite"/>
        </authorList>
    </citation>
    <scope>IDENTIFICATION</scope>
</reference>
<dbReference type="WBParaSite" id="Hba_19995">
    <property type="protein sequence ID" value="Hba_19995"/>
    <property type="gene ID" value="Hba_19995"/>
</dbReference>
<evidence type="ECO:0000313" key="2">
    <source>
        <dbReference type="Proteomes" id="UP000095283"/>
    </source>
</evidence>
<name>A0A1I7XR79_HETBA</name>
<dbReference type="AlphaFoldDB" id="A0A1I7XR79"/>
<sequence>MNFAFEGPSSMISKHAIAHSTPAANKIPTSTFNVHDKWLEDWGQVANHYSSSGKTKNRKLYSQAKSGPSVSEGTIRSQDGSDISSISQSNEYTAWDLLLENGMNSNYSRIRINVCSGNAKNMNIERVDEGDIVHMMALSNQANLSRESSGDDCHKCNEPNCDLVTELNTISNLSKGKTVCFRNHVNCSYEKISAKYVKNVILWTATCVNCDREDIVERRSKGWCSACFKVEETTKAYKSEDQEYSKWADQLTNSVKETLRLHSITVTNAKVHHVEKESGTLVLFVNSCSFKAK</sequence>
<proteinExistence type="predicted"/>
<feature type="region of interest" description="Disordered" evidence="1">
    <location>
        <begin position="50"/>
        <end position="83"/>
    </location>
</feature>
<organism evidence="2 3">
    <name type="scientific">Heterorhabditis bacteriophora</name>
    <name type="common">Entomopathogenic nematode worm</name>
    <dbReference type="NCBI Taxonomy" id="37862"/>
    <lineage>
        <taxon>Eukaryota</taxon>
        <taxon>Metazoa</taxon>
        <taxon>Ecdysozoa</taxon>
        <taxon>Nematoda</taxon>
        <taxon>Chromadorea</taxon>
        <taxon>Rhabditida</taxon>
        <taxon>Rhabditina</taxon>
        <taxon>Rhabditomorpha</taxon>
        <taxon>Strongyloidea</taxon>
        <taxon>Heterorhabditidae</taxon>
        <taxon>Heterorhabditis</taxon>
    </lineage>
</organism>